<evidence type="ECO:0000256" key="3">
    <source>
        <dbReference type="SAM" id="SignalP"/>
    </source>
</evidence>
<comment type="similarity">
    <text evidence="1">Belongs to the peptidase S1 family. CLIP subfamily.</text>
</comment>
<dbReference type="Pfam" id="PF00089">
    <property type="entry name" value="Trypsin"/>
    <property type="match status" value="1"/>
</dbReference>
<dbReference type="GeneID" id="109400934"/>
<name>A0ABM1XU24_AEDAL</name>
<feature type="compositionally biased region" description="Polar residues" evidence="2">
    <location>
        <begin position="137"/>
        <end position="146"/>
    </location>
</feature>
<feature type="region of interest" description="Disordered" evidence="2">
    <location>
        <begin position="120"/>
        <end position="148"/>
    </location>
</feature>
<evidence type="ECO:0000259" key="4">
    <source>
        <dbReference type="PROSITE" id="PS50240"/>
    </source>
</evidence>
<dbReference type="SUPFAM" id="SSF50494">
    <property type="entry name" value="Trypsin-like serine proteases"/>
    <property type="match status" value="1"/>
</dbReference>
<proteinExistence type="inferred from homology"/>
<dbReference type="PANTHER" id="PTHR24260">
    <property type="match status" value="1"/>
</dbReference>
<protein>
    <recommendedName>
        <fullName evidence="4">Peptidase S1 domain-containing protein</fullName>
    </recommendedName>
</protein>
<dbReference type="PROSITE" id="PS50240">
    <property type="entry name" value="TRYPSIN_DOM"/>
    <property type="match status" value="1"/>
</dbReference>
<organism evidence="5 6">
    <name type="scientific">Aedes albopictus</name>
    <name type="common">Asian tiger mosquito</name>
    <name type="synonym">Stegomyia albopicta</name>
    <dbReference type="NCBI Taxonomy" id="7160"/>
    <lineage>
        <taxon>Eukaryota</taxon>
        <taxon>Metazoa</taxon>
        <taxon>Ecdysozoa</taxon>
        <taxon>Arthropoda</taxon>
        <taxon>Hexapoda</taxon>
        <taxon>Insecta</taxon>
        <taxon>Pterygota</taxon>
        <taxon>Neoptera</taxon>
        <taxon>Endopterygota</taxon>
        <taxon>Diptera</taxon>
        <taxon>Nematocera</taxon>
        <taxon>Culicoidea</taxon>
        <taxon>Culicidae</taxon>
        <taxon>Culicinae</taxon>
        <taxon>Aedini</taxon>
        <taxon>Aedes</taxon>
        <taxon>Stegomyia</taxon>
    </lineage>
</organism>
<dbReference type="EnsemblMetazoa" id="AALFPA23_002865.R2930">
    <property type="protein sequence ID" value="AALFPA23_002865.P2930"/>
    <property type="gene ID" value="AALFPA23_002865"/>
</dbReference>
<evidence type="ECO:0000256" key="2">
    <source>
        <dbReference type="SAM" id="MobiDB-lite"/>
    </source>
</evidence>
<dbReference type="Proteomes" id="UP000069940">
    <property type="component" value="Unassembled WGS sequence"/>
</dbReference>
<reference evidence="5" key="2">
    <citation type="submission" date="2025-05" db="UniProtKB">
        <authorList>
            <consortium name="EnsemblMetazoa"/>
        </authorList>
    </citation>
    <scope>IDENTIFICATION</scope>
    <source>
        <strain evidence="5">Foshan</strain>
    </source>
</reference>
<reference evidence="6" key="1">
    <citation type="journal article" date="2015" name="Proc. Natl. Acad. Sci. U.S.A.">
        <title>Genome sequence of the Asian Tiger mosquito, Aedes albopictus, reveals insights into its biology, genetics, and evolution.</title>
        <authorList>
            <person name="Chen X.G."/>
            <person name="Jiang X."/>
            <person name="Gu J."/>
            <person name="Xu M."/>
            <person name="Wu Y."/>
            <person name="Deng Y."/>
            <person name="Zhang C."/>
            <person name="Bonizzoni M."/>
            <person name="Dermauw W."/>
            <person name="Vontas J."/>
            <person name="Armbruster P."/>
            <person name="Huang X."/>
            <person name="Yang Y."/>
            <person name="Zhang H."/>
            <person name="He W."/>
            <person name="Peng H."/>
            <person name="Liu Y."/>
            <person name="Wu K."/>
            <person name="Chen J."/>
            <person name="Lirakis M."/>
            <person name="Topalis P."/>
            <person name="Van Leeuwen T."/>
            <person name="Hall A.B."/>
            <person name="Jiang X."/>
            <person name="Thorpe C."/>
            <person name="Mueller R.L."/>
            <person name="Sun C."/>
            <person name="Waterhouse R.M."/>
            <person name="Yan G."/>
            <person name="Tu Z.J."/>
            <person name="Fang X."/>
            <person name="James A.A."/>
        </authorList>
    </citation>
    <scope>NUCLEOTIDE SEQUENCE [LARGE SCALE GENOMIC DNA]</scope>
    <source>
        <strain evidence="6">Foshan</strain>
    </source>
</reference>
<dbReference type="RefSeq" id="XP_029717573.1">
    <property type="nucleotide sequence ID" value="XM_029861713.2"/>
</dbReference>
<dbReference type="PANTHER" id="PTHR24260:SF147">
    <property type="entry name" value="EG:BACR7A4.3 PROTEIN-RELATED"/>
    <property type="match status" value="1"/>
</dbReference>
<dbReference type="InterPro" id="IPR001254">
    <property type="entry name" value="Trypsin_dom"/>
</dbReference>
<dbReference type="InterPro" id="IPR009003">
    <property type="entry name" value="Peptidase_S1_PA"/>
</dbReference>
<feature type="domain" description="Peptidase S1" evidence="4">
    <location>
        <begin position="145"/>
        <end position="392"/>
    </location>
</feature>
<evidence type="ECO:0000313" key="6">
    <source>
        <dbReference type="Proteomes" id="UP000069940"/>
    </source>
</evidence>
<feature type="chain" id="PRO_5046922526" description="Peptidase S1 domain-containing protein" evidence="3">
    <location>
        <begin position="26"/>
        <end position="403"/>
    </location>
</feature>
<evidence type="ECO:0000256" key="1">
    <source>
        <dbReference type="ARBA" id="ARBA00024195"/>
    </source>
</evidence>
<accession>A0ABM1XU24</accession>
<dbReference type="InterPro" id="IPR051333">
    <property type="entry name" value="CLIP_Serine_Protease"/>
</dbReference>
<keyword evidence="6" id="KW-1185">Reference proteome</keyword>
<dbReference type="InterPro" id="IPR043504">
    <property type="entry name" value="Peptidase_S1_PA_chymotrypsin"/>
</dbReference>
<dbReference type="SMART" id="SM00020">
    <property type="entry name" value="Tryp_SPc"/>
    <property type="match status" value="1"/>
</dbReference>
<evidence type="ECO:0000313" key="5">
    <source>
        <dbReference type="EnsemblMetazoa" id="AALFPA23_002865.P2930"/>
    </source>
</evidence>
<sequence length="403" mass="44813">MSSRVFYLIAGLVIYLIHHQTYVQGENVIAEDGDEVSKELVETSSAPAFVRSRFNLRIWSTTEAASTTENGRLALETSSTSEMPSTSMKIKTKTNRFRNVETTTVEMKKEMNITEEATTPNQLSTTTAKVEVEEPTTPKTKLNKLSSPECGELNGDDVPWIAILEHTNPKGGARKKTLSKGVLIDDRHVLTTISSIHNSYPFWVVTGVRLGDTPTWAASKGSKEINTRKQDVVSVAVKNVFLHEKKDIAVIRLAERVNVTDKIRPVCLPTSDRFNFTDMYFHICKKDKSDFGRPSTASKLVAVNYLSQKDCQILFRRHQAELGLKEFCVWDETGDNCTGDLGGPLMAKLNGRYHVVGLNSYALAKSKIDSEGLPGVYVRVGSFLKWIQAVLKTEFDDLSDGPA</sequence>
<feature type="signal peptide" evidence="3">
    <location>
        <begin position="1"/>
        <end position="25"/>
    </location>
</feature>
<keyword evidence="3" id="KW-0732">Signal</keyword>
<dbReference type="Gene3D" id="2.40.10.10">
    <property type="entry name" value="Trypsin-like serine proteases"/>
    <property type="match status" value="2"/>
</dbReference>